<evidence type="ECO:0000256" key="1">
    <source>
        <dbReference type="ARBA" id="ARBA00004571"/>
    </source>
</evidence>
<dbReference type="PANTHER" id="PTHR32552">
    <property type="entry name" value="FERRICHROME IRON RECEPTOR-RELATED"/>
    <property type="match status" value="1"/>
</dbReference>
<dbReference type="Gene3D" id="2.40.170.20">
    <property type="entry name" value="TonB-dependent receptor, beta-barrel domain"/>
    <property type="match status" value="1"/>
</dbReference>
<keyword evidence="11 12" id="KW-0998">Cell outer membrane</keyword>
<evidence type="ECO:0000256" key="8">
    <source>
        <dbReference type="ARBA" id="ARBA00023065"/>
    </source>
</evidence>
<keyword evidence="18" id="KW-0675">Receptor</keyword>
<name>A0A1U9KPB4_9PROT</name>
<proteinExistence type="inferred from homology"/>
<keyword evidence="4" id="KW-0410">Iron transport</keyword>
<feature type="signal peptide" evidence="15">
    <location>
        <begin position="1"/>
        <end position="22"/>
    </location>
</feature>
<accession>A0A1U9KPB4</accession>
<feature type="region of interest" description="Disordered" evidence="14">
    <location>
        <begin position="31"/>
        <end position="105"/>
    </location>
</feature>
<dbReference type="GO" id="GO:0015344">
    <property type="term" value="F:siderophore uptake transmembrane transporter activity"/>
    <property type="evidence" value="ECO:0007669"/>
    <property type="project" value="TreeGrafter"/>
</dbReference>
<dbReference type="GO" id="GO:0009279">
    <property type="term" value="C:cell outer membrane"/>
    <property type="evidence" value="ECO:0007669"/>
    <property type="project" value="UniProtKB-SubCell"/>
</dbReference>
<evidence type="ECO:0000259" key="16">
    <source>
        <dbReference type="Pfam" id="PF00593"/>
    </source>
</evidence>
<keyword evidence="8" id="KW-0406">Ion transport</keyword>
<keyword evidence="5 12" id="KW-0812">Transmembrane</keyword>
<dbReference type="Gene3D" id="2.170.130.10">
    <property type="entry name" value="TonB-dependent receptor, plug domain"/>
    <property type="match status" value="1"/>
</dbReference>
<dbReference type="InterPro" id="IPR039426">
    <property type="entry name" value="TonB-dep_rcpt-like"/>
</dbReference>
<evidence type="ECO:0000256" key="12">
    <source>
        <dbReference type="PROSITE-ProRule" id="PRU01360"/>
    </source>
</evidence>
<feature type="domain" description="TonB-dependent receptor plug" evidence="17">
    <location>
        <begin position="95"/>
        <end position="193"/>
    </location>
</feature>
<dbReference type="Proteomes" id="UP000188604">
    <property type="component" value="Chromosome"/>
</dbReference>
<dbReference type="InterPro" id="IPR036942">
    <property type="entry name" value="Beta-barrel_TonB_sf"/>
</dbReference>
<gene>
    <name evidence="18" type="ORF">A0U93_05805</name>
</gene>
<keyword evidence="7" id="KW-0408">Iron</keyword>
<evidence type="ECO:0000256" key="13">
    <source>
        <dbReference type="RuleBase" id="RU003357"/>
    </source>
</evidence>
<keyword evidence="19" id="KW-1185">Reference proteome</keyword>
<organism evidence="18 19">
    <name type="scientific">Neoasaia chiangmaiensis</name>
    <dbReference type="NCBI Taxonomy" id="320497"/>
    <lineage>
        <taxon>Bacteria</taxon>
        <taxon>Pseudomonadati</taxon>
        <taxon>Pseudomonadota</taxon>
        <taxon>Alphaproteobacteria</taxon>
        <taxon>Acetobacterales</taxon>
        <taxon>Acetobacteraceae</taxon>
        <taxon>Neoasaia</taxon>
    </lineage>
</organism>
<dbReference type="InterPro" id="IPR000531">
    <property type="entry name" value="Beta-barrel_TonB"/>
</dbReference>
<dbReference type="SUPFAM" id="SSF56935">
    <property type="entry name" value="Porins"/>
    <property type="match status" value="1"/>
</dbReference>
<dbReference type="STRING" id="320497.A0U93_05805"/>
<evidence type="ECO:0000256" key="4">
    <source>
        <dbReference type="ARBA" id="ARBA00022496"/>
    </source>
</evidence>
<dbReference type="Pfam" id="PF07715">
    <property type="entry name" value="Plug"/>
    <property type="match status" value="1"/>
</dbReference>
<protein>
    <submittedName>
        <fullName evidence="18">TonB-dependent receptor</fullName>
    </submittedName>
</protein>
<keyword evidence="3 12" id="KW-1134">Transmembrane beta strand</keyword>
<evidence type="ECO:0000256" key="2">
    <source>
        <dbReference type="ARBA" id="ARBA00022448"/>
    </source>
</evidence>
<dbReference type="EMBL" id="CP014691">
    <property type="protein sequence ID" value="AQS87530.1"/>
    <property type="molecule type" value="Genomic_DNA"/>
</dbReference>
<dbReference type="PANTHER" id="PTHR32552:SF89">
    <property type="entry name" value="CATECHOLATE SIDEROPHORE RECEPTOR FIU"/>
    <property type="match status" value="1"/>
</dbReference>
<sequence length="827" mass="88959">MRISNRRLLLCCATLMAGNGLAATSAKAQTASSKSVHAQGKGHAAAAPLRRRHNGNESGVLGPAGPQTEEIAVSGSARHADGVTNTTPGGGLMPRQTAPRSQSGVTRDWIAKQTPSGNISSMIANLPGVVYANQSPLGTAGDTLTMRGMNESQIGYLFEGAPLADPINYEPYTSMLVDTENLGSVTVSQGSPDLDAPLFNAVGGQISATEMNPSHQYGGYLSLLGGTHSANKEFLRLDTGDIGNTGIRGFASFSHLSNNNWRGPGGAERYHIDSKFVKEWGEDNSITAIFGYNRQEQTTWREPTAAQWKQYGTGFNYSPTYYPGNSTYYKLNFGNLNSLDVIAPMHFTLAHNLTLNVTPYYVHQNGPSVGGENIPASGGYYGTMQYGDLNQPNSYVGANGQRMLTTAGVDPWNQKTGAINASLNWTLGSNTLSFGYWYSYTTHEELSTFAVVDPSGKAANAYGRYGITVPGTGGALLSGYNLNFVQQVNALYLADTLKLLDDKLTLSAGFRAAMVARQGTNDVPGADPYKVVGNYFEPLPQFSASYQITPRDQIYLNGTTSFRAPESVEAYSQIFDPNSAHAVEQPGSLKPEYSIGEEIGYRHTGKLINFQISAFNMNLTNHQVTSSAYIPNTNMLISEPINIGGETSRGIQGELGLKPWHHFSPYVSAQYLHATLDNNVPVSAKNAAGASVIDYLPTAGKTMVAAPHWTASVGLSYDDNKHFFGNFDLRYVGSQWSTFMNDQRIPYYVVSDISLGYRFPHVPHLKGPKIQLNLINIGNNLYRSSPGSFSATAQGRRGIYGNAISAGSPVYLTGGNFAALVSLSTGF</sequence>
<evidence type="ECO:0000256" key="9">
    <source>
        <dbReference type="ARBA" id="ARBA00023077"/>
    </source>
</evidence>
<comment type="subcellular location">
    <subcellularLocation>
        <location evidence="1 12">Cell outer membrane</location>
        <topology evidence="1 12">Multi-pass membrane protein</topology>
    </subcellularLocation>
</comment>
<evidence type="ECO:0000256" key="6">
    <source>
        <dbReference type="ARBA" id="ARBA00022729"/>
    </source>
</evidence>
<evidence type="ECO:0000256" key="14">
    <source>
        <dbReference type="SAM" id="MobiDB-lite"/>
    </source>
</evidence>
<reference evidence="18 19" key="1">
    <citation type="submission" date="2016-03" db="EMBL/GenBank/DDBJ databases">
        <title>Acetic acid bacteria sequencing.</title>
        <authorList>
            <person name="Brandt J."/>
            <person name="Jakob F."/>
            <person name="Vogel R.F."/>
        </authorList>
    </citation>
    <scope>NUCLEOTIDE SEQUENCE [LARGE SCALE GENOMIC DNA]</scope>
    <source>
        <strain evidence="18 19">NBRC 101099</strain>
    </source>
</reference>
<dbReference type="RefSeq" id="WP_077806518.1">
    <property type="nucleotide sequence ID" value="NZ_BJXS01000002.1"/>
</dbReference>
<evidence type="ECO:0000256" key="5">
    <source>
        <dbReference type="ARBA" id="ARBA00022692"/>
    </source>
</evidence>
<dbReference type="KEGG" id="nch:A0U93_05805"/>
<dbReference type="InterPro" id="IPR012910">
    <property type="entry name" value="Plug_dom"/>
</dbReference>
<feature type="domain" description="TonB-dependent receptor-like beta-barrel" evidence="16">
    <location>
        <begin position="311"/>
        <end position="777"/>
    </location>
</feature>
<dbReference type="OrthoDB" id="593427at2"/>
<keyword evidence="9 13" id="KW-0798">TonB box</keyword>
<evidence type="ECO:0000256" key="10">
    <source>
        <dbReference type="ARBA" id="ARBA00023136"/>
    </source>
</evidence>
<keyword evidence="10 12" id="KW-0472">Membrane</keyword>
<evidence type="ECO:0000256" key="3">
    <source>
        <dbReference type="ARBA" id="ARBA00022452"/>
    </source>
</evidence>
<keyword evidence="6 15" id="KW-0732">Signal</keyword>
<evidence type="ECO:0000256" key="11">
    <source>
        <dbReference type="ARBA" id="ARBA00023237"/>
    </source>
</evidence>
<evidence type="ECO:0000313" key="18">
    <source>
        <dbReference type="EMBL" id="AQS87530.1"/>
    </source>
</evidence>
<dbReference type="AlphaFoldDB" id="A0A1U9KPB4"/>
<evidence type="ECO:0000256" key="15">
    <source>
        <dbReference type="SAM" id="SignalP"/>
    </source>
</evidence>
<evidence type="ECO:0000256" key="7">
    <source>
        <dbReference type="ARBA" id="ARBA00023004"/>
    </source>
</evidence>
<comment type="similarity">
    <text evidence="12 13">Belongs to the TonB-dependent receptor family.</text>
</comment>
<dbReference type="Pfam" id="PF00593">
    <property type="entry name" value="TonB_dep_Rec_b-barrel"/>
    <property type="match status" value="1"/>
</dbReference>
<keyword evidence="2 12" id="KW-0813">Transport</keyword>
<evidence type="ECO:0000313" key="19">
    <source>
        <dbReference type="Proteomes" id="UP000188604"/>
    </source>
</evidence>
<dbReference type="PROSITE" id="PS52016">
    <property type="entry name" value="TONB_DEPENDENT_REC_3"/>
    <property type="match status" value="1"/>
</dbReference>
<feature type="chain" id="PRO_5043994265" evidence="15">
    <location>
        <begin position="23"/>
        <end position="827"/>
    </location>
</feature>
<dbReference type="InterPro" id="IPR037066">
    <property type="entry name" value="Plug_dom_sf"/>
</dbReference>
<evidence type="ECO:0000259" key="17">
    <source>
        <dbReference type="Pfam" id="PF07715"/>
    </source>
</evidence>